<sequence length="89" mass="10123">MHEYATYNSLKKLHFILRAYKEWNSTLIVSYSACYRTHLKKKKSSKKGGEEEFSCSAGDDSAKNKSSPPQMKIGEYLARINALASQRSN</sequence>
<reference evidence="2 3" key="1">
    <citation type="submission" date="2021-06" db="EMBL/GenBank/DDBJ databases">
        <title>Caerostris extrusa draft genome.</title>
        <authorList>
            <person name="Kono N."/>
            <person name="Arakawa K."/>
        </authorList>
    </citation>
    <scope>NUCLEOTIDE SEQUENCE [LARGE SCALE GENOMIC DNA]</scope>
</reference>
<comment type="caution">
    <text evidence="2">The sequence shown here is derived from an EMBL/GenBank/DDBJ whole genome shotgun (WGS) entry which is preliminary data.</text>
</comment>
<name>A0AAV4XPY7_CAEEX</name>
<organism evidence="2 3">
    <name type="scientific">Caerostris extrusa</name>
    <name type="common">Bark spider</name>
    <name type="synonym">Caerostris bankana</name>
    <dbReference type="NCBI Taxonomy" id="172846"/>
    <lineage>
        <taxon>Eukaryota</taxon>
        <taxon>Metazoa</taxon>
        <taxon>Ecdysozoa</taxon>
        <taxon>Arthropoda</taxon>
        <taxon>Chelicerata</taxon>
        <taxon>Arachnida</taxon>
        <taxon>Araneae</taxon>
        <taxon>Araneomorphae</taxon>
        <taxon>Entelegynae</taxon>
        <taxon>Araneoidea</taxon>
        <taxon>Araneidae</taxon>
        <taxon>Caerostris</taxon>
    </lineage>
</organism>
<evidence type="ECO:0000256" key="1">
    <source>
        <dbReference type="SAM" id="MobiDB-lite"/>
    </source>
</evidence>
<proteinExistence type="predicted"/>
<dbReference type="Proteomes" id="UP001054945">
    <property type="component" value="Unassembled WGS sequence"/>
</dbReference>
<feature type="region of interest" description="Disordered" evidence="1">
    <location>
        <begin position="41"/>
        <end position="71"/>
    </location>
</feature>
<protein>
    <submittedName>
        <fullName evidence="2">Uncharacterized protein</fullName>
    </submittedName>
</protein>
<gene>
    <name evidence="2" type="ORF">CEXT_635451</name>
</gene>
<dbReference type="EMBL" id="BPLR01018019">
    <property type="protein sequence ID" value="GIY96200.1"/>
    <property type="molecule type" value="Genomic_DNA"/>
</dbReference>
<evidence type="ECO:0000313" key="3">
    <source>
        <dbReference type="Proteomes" id="UP001054945"/>
    </source>
</evidence>
<keyword evidence="3" id="KW-1185">Reference proteome</keyword>
<accession>A0AAV4XPY7</accession>
<evidence type="ECO:0000313" key="2">
    <source>
        <dbReference type="EMBL" id="GIY96200.1"/>
    </source>
</evidence>
<dbReference type="AlphaFoldDB" id="A0AAV4XPY7"/>